<dbReference type="AlphaFoldDB" id="A0A1V1HZ70"/>
<dbReference type="EMBL" id="LN555523">
    <property type="protein sequence ID" value="CED93266.1"/>
    <property type="molecule type" value="Genomic_DNA"/>
</dbReference>
<dbReference type="Proteomes" id="UP000245622">
    <property type="component" value="Chromosome 1"/>
</dbReference>
<evidence type="ECO:0000313" key="2">
    <source>
        <dbReference type="Proteomes" id="UP000245622"/>
    </source>
</evidence>
<accession>A0A1V1HZ70</accession>
<reference evidence="1 2" key="1">
    <citation type="submission" date="2014-04" db="EMBL/GenBank/DDBJ databases">
        <authorList>
            <person name="Hornung B.V."/>
        </authorList>
    </citation>
    <scope>NUCLEOTIDE SEQUENCE [LARGE SCALE GENOMIC DNA]</scope>
    <source>
        <strain evidence="1 2">CRIB</strain>
    </source>
</reference>
<evidence type="ECO:0000313" key="1">
    <source>
        <dbReference type="EMBL" id="CED93266.1"/>
    </source>
</evidence>
<name>A0A1V1HZ70_9FIRM</name>
<dbReference type="KEGG" id="ril:CRIB_511"/>
<keyword evidence="2" id="KW-1185">Reference proteome</keyword>
<organism evidence="1 2">
    <name type="scientific">Romboutsia ilealis</name>
    <dbReference type="NCBI Taxonomy" id="1115758"/>
    <lineage>
        <taxon>Bacteria</taxon>
        <taxon>Bacillati</taxon>
        <taxon>Bacillota</taxon>
        <taxon>Clostridia</taxon>
        <taxon>Peptostreptococcales</taxon>
        <taxon>Peptostreptococcaceae</taxon>
        <taxon>Romboutsia</taxon>
    </lineage>
</organism>
<dbReference type="RefSeq" id="WP_180703003.1">
    <property type="nucleotide sequence ID" value="NZ_LN555523.1"/>
</dbReference>
<protein>
    <submittedName>
        <fullName evidence="1">Uncharacterized protein</fullName>
    </submittedName>
</protein>
<gene>
    <name evidence="1" type="ORF">CRIB_511</name>
</gene>
<dbReference type="GeneID" id="82204699"/>
<proteinExistence type="predicted"/>
<sequence>MDLDLIYIAEMQARHEEKENKKYDAVDYFEIYDETDYRRNTNRMNAKYYDSYESRFNY</sequence>